<dbReference type="Gene3D" id="3.30.70.1820">
    <property type="entry name" value="L1 transposable element, RRM domain"/>
    <property type="match status" value="1"/>
</dbReference>
<feature type="region of interest" description="Disordered" evidence="2">
    <location>
        <begin position="248"/>
        <end position="298"/>
    </location>
</feature>
<evidence type="ECO:0000313" key="3">
    <source>
        <dbReference type="EMBL" id="KAK3103919.1"/>
    </source>
</evidence>
<dbReference type="AlphaFoldDB" id="A0AA89C7E9"/>
<organism evidence="3 4">
    <name type="scientific">Pinctada imbricata</name>
    <name type="common">Atlantic pearl-oyster</name>
    <name type="synonym">Pinctada martensii</name>
    <dbReference type="NCBI Taxonomy" id="66713"/>
    <lineage>
        <taxon>Eukaryota</taxon>
        <taxon>Metazoa</taxon>
        <taxon>Spiralia</taxon>
        <taxon>Lophotrochozoa</taxon>
        <taxon>Mollusca</taxon>
        <taxon>Bivalvia</taxon>
        <taxon>Autobranchia</taxon>
        <taxon>Pteriomorphia</taxon>
        <taxon>Pterioida</taxon>
        <taxon>Pterioidea</taxon>
        <taxon>Pteriidae</taxon>
        <taxon>Pinctada</taxon>
    </lineage>
</organism>
<reference evidence="3" key="1">
    <citation type="submission" date="2019-08" db="EMBL/GenBank/DDBJ databases">
        <title>The improved chromosome-level genome for the pearl oyster Pinctada fucata martensii using PacBio sequencing and Hi-C.</title>
        <authorList>
            <person name="Zheng Z."/>
        </authorList>
    </citation>
    <scope>NUCLEOTIDE SEQUENCE</scope>
    <source>
        <strain evidence="3">ZZ-2019</strain>
        <tissue evidence="3">Adductor muscle</tissue>
    </source>
</reference>
<dbReference type="EMBL" id="VSWD01000005">
    <property type="protein sequence ID" value="KAK3103919.1"/>
    <property type="molecule type" value="Genomic_DNA"/>
</dbReference>
<keyword evidence="1" id="KW-0175">Coiled coil</keyword>
<dbReference type="PANTHER" id="PTHR11505">
    <property type="entry name" value="L1 TRANSPOSABLE ELEMENT-RELATED"/>
    <property type="match status" value="1"/>
</dbReference>
<accession>A0AA89C7E9</accession>
<dbReference type="Proteomes" id="UP001186944">
    <property type="component" value="Unassembled WGS sequence"/>
</dbReference>
<dbReference type="InterPro" id="IPR004244">
    <property type="entry name" value="Transposase_22"/>
</dbReference>
<evidence type="ECO:0000313" key="4">
    <source>
        <dbReference type="Proteomes" id="UP001186944"/>
    </source>
</evidence>
<proteinExistence type="predicted"/>
<sequence>MVTKITAMEEKINVIEEQTRTLTEVNEKLSALTVRVEKSEESIKEMKNQVKELEGDVQGQSNLYDGLKEKSDKVDREVKEVSDKIGKLENRERSLIRLMNTLEEKCEEIQEKVTDQQCRSMKYNLIFTGIEESRDENSEEVVKKFIEKQLKVEGDVQLANVHRIGGVDKRRKGPRPIIAKFIFYKDMVKVKKAGRNLQGTRYGMNEQYPEDVEKRRKKLYPIAKAERKKGKKVALVRDKLYVENEQIDPEKYALPEANPERAPRPPPRLNKRFRCGSTPEHDRNASFAQAMASTPLRT</sequence>
<dbReference type="SUPFAM" id="SSF57997">
    <property type="entry name" value="Tropomyosin"/>
    <property type="match status" value="1"/>
</dbReference>
<comment type="caution">
    <text evidence="3">The sequence shown here is derived from an EMBL/GenBank/DDBJ whole genome shotgun (WGS) entry which is preliminary data.</text>
</comment>
<feature type="coiled-coil region" evidence="1">
    <location>
        <begin position="8"/>
        <end position="119"/>
    </location>
</feature>
<protein>
    <submittedName>
        <fullName evidence="3">Uncharacterized protein</fullName>
    </submittedName>
</protein>
<gene>
    <name evidence="3" type="ORF">FSP39_022903</name>
</gene>
<dbReference type="Gene3D" id="1.10.287.950">
    <property type="entry name" value="Methyl-accepting chemotaxis protein"/>
    <property type="match status" value="1"/>
</dbReference>
<feature type="compositionally biased region" description="Basic and acidic residues" evidence="2">
    <location>
        <begin position="248"/>
        <end position="263"/>
    </location>
</feature>
<evidence type="ECO:0000256" key="2">
    <source>
        <dbReference type="SAM" id="MobiDB-lite"/>
    </source>
</evidence>
<name>A0AA89C7E9_PINIB</name>
<evidence type="ECO:0000256" key="1">
    <source>
        <dbReference type="SAM" id="Coils"/>
    </source>
</evidence>
<keyword evidence="4" id="KW-1185">Reference proteome</keyword>